<name>A0A9X1IK93_9GAMM</name>
<organism evidence="2 3">
    <name type="scientific">Marinomonas algarum</name>
    <dbReference type="NCBI Taxonomy" id="2883105"/>
    <lineage>
        <taxon>Bacteria</taxon>
        <taxon>Pseudomonadati</taxon>
        <taxon>Pseudomonadota</taxon>
        <taxon>Gammaproteobacteria</taxon>
        <taxon>Oceanospirillales</taxon>
        <taxon>Oceanospirillaceae</taxon>
        <taxon>Marinomonas</taxon>
    </lineage>
</organism>
<gene>
    <name evidence="2" type="ORF">LG368_02710</name>
</gene>
<protein>
    <recommendedName>
        <fullName evidence="4">Porin</fullName>
    </recommendedName>
</protein>
<accession>A0A9X1IK93</accession>
<evidence type="ECO:0000313" key="2">
    <source>
        <dbReference type="EMBL" id="MCB5160807.1"/>
    </source>
</evidence>
<dbReference type="Proteomes" id="UP001139095">
    <property type="component" value="Unassembled WGS sequence"/>
</dbReference>
<sequence length="307" mass="31896">MKAIKLASVFAVSAVAAAVSTVSVAAEPVFSGTAGLYYTSYEDGATYTDDDGVEQFYSDNASSDGEVNIIMDTGVVYFDLDMENGSDGGFQLDEAYVTQGAVQFGDFDGSLIDSAAYSAGVWEDLDDAKFVLGNDLGVRYSVNDSLTVSAEIAEGENDGSLAVAYETEMAGLTLGVSGGFNLSSDDAKEGKVLTLGVSAPLGMATLSSFVQVGSTEDQDVMNTGIGIDLPLSDQLSVALQYYTEGGEVTASMVEDDATLTKGADLADKGITEATVYYAVGDVTYYATYVAKEISDADYSVIGATVSF</sequence>
<comment type="caution">
    <text evidence="2">The sequence shown here is derived from an EMBL/GenBank/DDBJ whole genome shotgun (WGS) entry which is preliminary data.</text>
</comment>
<dbReference type="SUPFAM" id="SSF56935">
    <property type="entry name" value="Porins"/>
    <property type="match status" value="1"/>
</dbReference>
<evidence type="ECO:0008006" key="4">
    <source>
        <dbReference type="Google" id="ProtNLM"/>
    </source>
</evidence>
<reference evidence="2" key="1">
    <citation type="submission" date="2021-10" db="EMBL/GenBank/DDBJ databases">
        <title>Marinomonas pontica sp. nov., isolated from the Black Sea.</title>
        <authorList>
            <person name="Zhao L.-H."/>
            <person name="Xue J.-H."/>
        </authorList>
    </citation>
    <scope>NUCLEOTIDE SEQUENCE</scope>
    <source>
        <strain evidence="2">E8</strain>
    </source>
</reference>
<proteinExistence type="predicted"/>
<evidence type="ECO:0000313" key="3">
    <source>
        <dbReference type="Proteomes" id="UP001139095"/>
    </source>
</evidence>
<evidence type="ECO:0000256" key="1">
    <source>
        <dbReference type="SAM" id="SignalP"/>
    </source>
</evidence>
<dbReference type="AlphaFoldDB" id="A0A9X1IK93"/>
<feature type="signal peptide" evidence="1">
    <location>
        <begin position="1"/>
        <end position="25"/>
    </location>
</feature>
<feature type="chain" id="PRO_5040773204" description="Porin" evidence="1">
    <location>
        <begin position="26"/>
        <end position="307"/>
    </location>
</feature>
<dbReference type="RefSeq" id="WP_226753189.1">
    <property type="nucleotide sequence ID" value="NZ_JAJATW010000002.1"/>
</dbReference>
<keyword evidence="3" id="KW-1185">Reference proteome</keyword>
<keyword evidence="1" id="KW-0732">Signal</keyword>
<dbReference type="EMBL" id="JAJATW010000002">
    <property type="protein sequence ID" value="MCB5160807.1"/>
    <property type="molecule type" value="Genomic_DNA"/>
</dbReference>